<name>A0ABW4WIF2_9HYPH</name>
<reference evidence="3" key="1">
    <citation type="journal article" date="2019" name="Int. J. Syst. Evol. Microbiol.">
        <title>The Global Catalogue of Microorganisms (GCM) 10K type strain sequencing project: providing services to taxonomists for standard genome sequencing and annotation.</title>
        <authorList>
            <consortium name="The Broad Institute Genomics Platform"/>
            <consortium name="The Broad Institute Genome Sequencing Center for Infectious Disease"/>
            <person name="Wu L."/>
            <person name="Ma J."/>
        </authorList>
    </citation>
    <scope>NUCLEOTIDE SEQUENCE [LARGE SCALE GENOMIC DNA]</scope>
    <source>
        <strain evidence="3">CGMCC 1.16226</strain>
    </source>
</reference>
<comment type="caution">
    <text evidence="2">The sequence shown here is derived from an EMBL/GenBank/DDBJ whole genome shotgun (WGS) entry which is preliminary data.</text>
</comment>
<protein>
    <submittedName>
        <fullName evidence="2">Uncharacterized protein</fullName>
    </submittedName>
</protein>
<feature type="compositionally biased region" description="Basic and acidic residues" evidence="1">
    <location>
        <begin position="50"/>
        <end position="63"/>
    </location>
</feature>
<dbReference type="RefSeq" id="WP_379022459.1">
    <property type="nucleotide sequence ID" value="NZ_JBHUGY010000034.1"/>
</dbReference>
<evidence type="ECO:0000313" key="3">
    <source>
        <dbReference type="Proteomes" id="UP001597349"/>
    </source>
</evidence>
<dbReference type="Proteomes" id="UP001597349">
    <property type="component" value="Unassembled WGS sequence"/>
</dbReference>
<proteinExistence type="predicted"/>
<feature type="region of interest" description="Disordered" evidence="1">
    <location>
        <begin position="39"/>
        <end position="64"/>
    </location>
</feature>
<evidence type="ECO:0000313" key="2">
    <source>
        <dbReference type="EMBL" id="MFD2055843.1"/>
    </source>
</evidence>
<accession>A0ABW4WIF2</accession>
<organism evidence="2 3">
    <name type="scientific">Mesorhizobium calcicola</name>
    <dbReference type="NCBI Taxonomy" id="1300310"/>
    <lineage>
        <taxon>Bacteria</taxon>
        <taxon>Pseudomonadati</taxon>
        <taxon>Pseudomonadota</taxon>
        <taxon>Alphaproteobacteria</taxon>
        <taxon>Hyphomicrobiales</taxon>
        <taxon>Phyllobacteriaceae</taxon>
        <taxon>Mesorhizobium</taxon>
    </lineage>
</organism>
<keyword evidence="3" id="KW-1185">Reference proteome</keyword>
<dbReference type="EMBL" id="JBHUGY010000034">
    <property type="protein sequence ID" value="MFD2055843.1"/>
    <property type="molecule type" value="Genomic_DNA"/>
</dbReference>
<evidence type="ECO:0000256" key="1">
    <source>
        <dbReference type="SAM" id="MobiDB-lite"/>
    </source>
</evidence>
<sequence length="97" mass="10711">MSVDVLIALVGDKPNGEITRANARDVYKYWLDRIASEKGRADGSAPHISVEPREDPDGPREIKTASSARKVPLVGVALEVFSKHRRAFHATRRHGLP</sequence>
<gene>
    <name evidence="2" type="ORF">ACFSQT_23095</name>
</gene>